<dbReference type="Pfam" id="PF01047">
    <property type="entry name" value="MarR"/>
    <property type="match status" value="1"/>
</dbReference>
<proteinExistence type="predicted"/>
<dbReference type="InterPro" id="IPR000835">
    <property type="entry name" value="HTH_MarR-typ"/>
</dbReference>
<dbReference type="GO" id="GO:0006950">
    <property type="term" value="P:response to stress"/>
    <property type="evidence" value="ECO:0007669"/>
    <property type="project" value="TreeGrafter"/>
</dbReference>
<accession>A0A852ZG50</accession>
<dbReference type="PANTHER" id="PTHR33164">
    <property type="entry name" value="TRANSCRIPTIONAL REGULATOR, MARR FAMILY"/>
    <property type="match status" value="1"/>
</dbReference>
<dbReference type="InterPro" id="IPR039422">
    <property type="entry name" value="MarR/SlyA-like"/>
</dbReference>
<dbReference type="InterPro" id="IPR036388">
    <property type="entry name" value="WH-like_DNA-bd_sf"/>
</dbReference>
<evidence type="ECO:0000259" key="1">
    <source>
        <dbReference type="PROSITE" id="PS50995"/>
    </source>
</evidence>
<protein>
    <submittedName>
        <fullName evidence="2">DNA-binding MarR family transcriptional regulator</fullName>
    </submittedName>
</protein>
<dbReference type="Gene3D" id="1.10.10.10">
    <property type="entry name" value="Winged helix-like DNA-binding domain superfamily/Winged helix DNA-binding domain"/>
    <property type="match status" value="1"/>
</dbReference>
<dbReference type="SMART" id="SM00347">
    <property type="entry name" value="HTH_MARR"/>
    <property type="match status" value="1"/>
</dbReference>
<evidence type="ECO:0000313" key="3">
    <source>
        <dbReference type="Proteomes" id="UP000579605"/>
    </source>
</evidence>
<dbReference type="GO" id="GO:0003700">
    <property type="term" value="F:DNA-binding transcription factor activity"/>
    <property type="evidence" value="ECO:0007669"/>
    <property type="project" value="InterPro"/>
</dbReference>
<gene>
    <name evidence="2" type="ORF">F4554_004789</name>
</gene>
<dbReference type="Proteomes" id="UP000579605">
    <property type="component" value="Unassembled WGS sequence"/>
</dbReference>
<dbReference type="SUPFAM" id="SSF46785">
    <property type="entry name" value="Winged helix' DNA-binding domain"/>
    <property type="match status" value="1"/>
</dbReference>
<organism evidence="2 3">
    <name type="scientific">Actinopolymorpha rutila</name>
    <dbReference type="NCBI Taxonomy" id="446787"/>
    <lineage>
        <taxon>Bacteria</taxon>
        <taxon>Bacillati</taxon>
        <taxon>Actinomycetota</taxon>
        <taxon>Actinomycetes</taxon>
        <taxon>Propionibacteriales</taxon>
        <taxon>Actinopolymorphaceae</taxon>
        <taxon>Actinopolymorpha</taxon>
    </lineage>
</organism>
<keyword evidence="2" id="KW-0238">DNA-binding</keyword>
<dbReference type="InterPro" id="IPR036390">
    <property type="entry name" value="WH_DNA-bd_sf"/>
</dbReference>
<evidence type="ECO:0000313" key="2">
    <source>
        <dbReference type="EMBL" id="NYH92151.1"/>
    </source>
</evidence>
<keyword evidence="3" id="KW-1185">Reference proteome</keyword>
<name>A0A852ZG50_9ACTN</name>
<reference evidence="2 3" key="1">
    <citation type="submission" date="2020-07" db="EMBL/GenBank/DDBJ databases">
        <title>Sequencing the genomes of 1000 actinobacteria strains.</title>
        <authorList>
            <person name="Klenk H.-P."/>
        </authorList>
    </citation>
    <scope>NUCLEOTIDE SEQUENCE [LARGE SCALE GENOMIC DNA]</scope>
    <source>
        <strain evidence="2 3">DSM 18448</strain>
    </source>
</reference>
<sequence>MHESGEDPEGVVDALITASRALVAVAARSVADLGDVTLPQYRALVVLAGRGPQRGVDLAAELGVTPSTATRLIDRLVKADLVDRQPLPGDRRAVEVTLKPAGRRYVAKVTRRRRAEIRRIVARMSPQERAGAVAGLRALADAAGEVPEQQWWLGFEQFERSEQDPEVEGEHRS</sequence>
<dbReference type="AlphaFoldDB" id="A0A852ZG50"/>
<dbReference type="RefSeq" id="WP_202889438.1">
    <property type="nucleotide sequence ID" value="NZ_BAAARR010000005.1"/>
</dbReference>
<comment type="caution">
    <text evidence="2">The sequence shown here is derived from an EMBL/GenBank/DDBJ whole genome shotgun (WGS) entry which is preliminary data.</text>
</comment>
<dbReference type="GO" id="GO:0003677">
    <property type="term" value="F:DNA binding"/>
    <property type="evidence" value="ECO:0007669"/>
    <property type="project" value="UniProtKB-KW"/>
</dbReference>
<dbReference type="PANTHER" id="PTHR33164:SF94">
    <property type="entry name" value="TRANSCRIPTIONAL REGULATORY PROTEIN-RELATED"/>
    <property type="match status" value="1"/>
</dbReference>
<dbReference type="PROSITE" id="PS50995">
    <property type="entry name" value="HTH_MARR_2"/>
    <property type="match status" value="1"/>
</dbReference>
<dbReference type="EMBL" id="JACBZH010000001">
    <property type="protein sequence ID" value="NYH92151.1"/>
    <property type="molecule type" value="Genomic_DNA"/>
</dbReference>
<feature type="domain" description="HTH marR-type" evidence="1">
    <location>
        <begin position="8"/>
        <end position="141"/>
    </location>
</feature>